<dbReference type="PANTHER" id="PTHR42928">
    <property type="entry name" value="TRICARBOXYLATE-BINDING PROTEIN"/>
    <property type="match status" value="1"/>
</dbReference>
<evidence type="ECO:0000313" key="3">
    <source>
        <dbReference type="EMBL" id="RXN83820.1"/>
    </source>
</evidence>
<comment type="caution">
    <text evidence="3">The sequence shown here is derived from an EMBL/GenBank/DDBJ whole genome shotgun (WGS) entry which is preliminary data.</text>
</comment>
<protein>
    <submittedName>
        <fullName evidence="3">ABC transporter substrate-binding protein</fullName>
    </submittedName>
</protein>
<dbReference type="RefSeq" id="WP_129153931.1">
    <property type="nucleotide sequence ID" value="NZ_JBHSDO010000015.1"/>
</dbReference>
<dbReference type="Pfam" id="PF03401">
    <property type="entry name" value="TctC"/>
    <property type="match status" value="1"/>
</dbReference>
<evidence type="ECO:0000256" key="2">
    <source>
        <dbReference type="SAM" id="SignalP"/>
    </source>
</evidence>
<accession>A0A4Q1HEK4</accession>
<dbReference type="AlphaFoldDB" id="A0A4Q1HEK4"/>
<dbReference type="SUPFAM" id="SSF53850">
    <property type="entry name" value="Periplasmic binding protein-like II"/>
    <property type="match status" value="1"/>
</dbReference>
<organism evidence="3 4">
    <name type="scientific">Achromobacter aloeverae</name>
    <dbReference type="NCBI Taxonomy" id="1750518"/>
    <lineage>
        <taxon>Bacteria</taxon>
        <taxon>Pseudomonadati</taxon>
        <taxon>Pseudomonadota</taxon>
        <taxon>Betaproteobacteria</taxon>
        <taxon>Burkholderiales</taxon>
        <taxon>Alcaligenaceae</taxon>
        <taxon>Achromobacter</taxon>
    </lineage>
</organism>
<evidence type="ECO:0000256" key="1">
    <source>
        <dbReference type="ARBA" id="ARBA00006987"/>
    </source>
</evidence>
<feature type="chain" id="PRO_5020853098" evidence="2">
    <location>
        <begin position="37"/>
        <end position="344"/>
    </location>
</feature>
<feature type="signal peptide" evidence="2">
    <location>
        <begin position="1"/>
        <end position="36"/>
    </location>
</feature>
<keyword evidence="2" id="KW-0732">Signal</keyword>
<dbReference type="OrthoDB" id="8955500at2"/>
<sequence>MKTSITTAIKTPARTSIPTRYAAACAALACSLALHATQAAPSAPSADAWPARPVTLVVPLAPGGSTDSTARLLAQRLPHYLGQPVVVENRAGAGGNVGADHVAKSAADGYTFLFSTTTLIANVTLYANMPLNVQKDLQPVSRVSLIPNVLMVNTKLPVTSLKSFIEYARDSKTPVYYGSAGNGTSQHLSGSLFNEMAHLSMHHVPYKGGAPANMDLLSGQIQAVFSPLVEVLPFIDSGKLRPLAVTTAQRSARLPDVPAVAESLPGYEIVLWNGVWAPAGTPVPIVDKMNKAINAVLAEADVRKTLADQGSTPAGDSPAAFRKLVDAEIVKWGNLVRASGAKVE</sequence>
<gene>
    <name evidence="3" type="ORF">C7R54_26505</name>
</gene>
<proteinExistence type="inferred from homology"/>
<comment type="similarity">
    <text evidence="1">Belongs to the UPF0065 (bug) family.</text>
</comment>
<dbReference type="Gene3D" id="3.40.190.10">
    <property type="entry name" value="Periplasmic binding protein-like II"/>
    <property type="match status" value="1"/>
</dbReference>
<dbReference type="PANTHER" id="PTHR42928:SF5">
    <property type="entry name" value="BLR1237 PROTEIN"/>
    <property type="match status" value="1"/>
</dbReference>
<dbReference type="CDD" id="cd13578">
    <property type="entry name" value="PBP2_Bug27"/>
    <property type="match status" value="1"/>
</dbReference>
<dbReference type="PIRSF" id="PIRSF017082">
    <property type="entry name" value="YflP"/>
    <property type="match status" value="1"/>
</dbReference>
<dbReference type="EMBL" id="PYAL01000009">
    <property type="protein sequence ID" value="RXN83820.1"/>
    <property type="molecule type" value="Genomic_DNA"/>
</dbReference>
<dbReference type="Gene3D" id="3.40.190.150">
    <property type="entry name" value="Bordetella uptake gene, domain 1"/>
    <property type="match status" value="1"/>
</dbReference>
<reference evidence="3 4" key="1">
    <citation type="journal article" date="2017" name="Int. J. Syst. Evol. Microbiol.">
        <title>Achromobacter aloeverae sp. nov., isolated from the root of Aloe vera (L.) Burm.f.</title>
        <authorList>
            <person name="Kuncharoen N."/>
            <person name="Muramatsu Y."/>
            <person name="Shibata C."/>
            <person name="Kamakura Y."/>
            <person name="Nakagawa Y."/>
            <person name="Tanasupawat S."/>
        </authorList>
    </citation>
    <scope>NUCLEOTIDE SEQUENCE [LARGE SCALE GENOMIC DNA]</scope>
    <source>
        <strain evidence="3 4">AVA-1</strain>
    </source>
</reference>
<name>A0A4Q1HEK4_9BURK</name>
<dbReference type="InterPro" id="IPR005064">
    <property type="entry name" value="BUG"/>
</dbReference>
<keyword evidence="4" id="KW-1185">Reference proteome</keyword>
<evidence type="ECO:0000313" key="4">
    <source>
        <dbReference type="Proteomes" id="UP000290849"/>
    </source>
</evidence>
<dbReference type="Proteomes" id="UP000290849">
    <property type="component" value="Unassembled WGS sequence"/>
</dbReference>
<dbReference type="InterPro" id="IPR042100">
    <property type="entry name" value="Bug_dom1"/>
</dbReference>